<dbReference type="PROSITE" id="PS01117">
    <property type="entry name" value="HTH_MARR_1"/>
    <property type="match status" value="1"/>
</dbReference>
<dbReference type="SMART" id="SM00347">
    <property type="entry name" value="HTH_MARR"/>
    <property type="match status" value="1"/>
</dbReference>
<gene>
    <name evidence="5" type="ORF">J0X12_11435</name>
</gene>
<keyword evidence="2" id="KW-0238">DNA-binding</keyword>
<evidence type="ECO:0000313" key="5">
    <source>
        <dbReference type="EMBL" id="MBO0334234.1"/>
    </source>
</evidence>
<dbReference type="PANTHER" id="PTHR33164">
    <property type="entry name" value="TRANSCRIPTIONAL REGULATOR, MARR FAMILY"/>
    <property type="match status" value="1"/>
</dbReference>
<evidence type="ECO:0000259" key="4">
    <source>
        <dbReference type="PROSITE" id="PS50995"/>
    </source>
</evidence>
<sequence>MTHMKSLKPRVEDGRSIDDYRVEEHIGHLLRRAHQRASSIFQSYMGHVQITPTQFAALTKLRDEGELSQNHLGRLTAMDPATIQGVTRRLIDRGLVQIRPDETDKRRMLLRLTDAGLQLTEDIIPFGFDITDDTLEPLSVEEQELFLRLLTKIS</sequence>
<accession>A0ABS3F6S7</accession>
<organism evidence="5 6">
    <name type="scientific">Sneathiella sedimenti</name>
    <dbReference type="NCBI Taxonomy" id="2816034"/>
    <lineage>
        <taxon>Bacteria</taxon>
        <taxon>Pseudomonadati</taxon>
        <taxon>Pseudomonadota</taxon>
        <taxon>Alphaproteobacteria</taxon>
        <taxon>Sneathiellales</taxon>
        <taxon>Sneathiellaceae</taxon>
        <taxon>Sneathiella</taxon>
    </lineage>
</organism>
<dbReference type="PROSITE" id="PS50995">
    <property type="entry name" value="HTH_MARR_2"/>
    <property type="match status" value="1"/>
</dbReference>
<name>A0ABS3F6S7_9PROT</name>
<dbReference type="Pfam" id="PF01047">
    <property type="entry name" value="MarR"/>
    <property type="match status" value="1"/>
</dbReference>
<dbReference type="Proteomes" id="UP000664761">
    <property type="component" value="Unassembled WGS sequence"/>
</dbReference>
<dbReference type="EMBL" id="JAFLNC010000003">
    <property type="protein sequence ID" value="MBO0334234.1"/>
    <property type="molecule type" value="Genomic_DNA"/>
</dbReference>
<comment type="caution">
    <text evidence="5">The sequence shown here is derived from an EMBL/GenBank/DDBJ whole genome shotgun (WGS) entry which is preliminary data.</text>
</comment>
<dbReference type="Gene3D" id="1.10.10.10">
    <property type="entry name" value="Winged helix-like DNA-binding domain superfamily/Winged helix DNA-binding domain"/>
    <property type="match status" value="1"/>
</dbReference>
<dbReference type="InterPro" id="IPR036390">
    <property type="entry name" value="WH_DNA-bd_sf"/>
</dbReference>
<dbReference type="InterPro" id="IPR036388">
    <property type="entry name" value="WH-like_DNA-bd_sf"/>
</dbReference>
<dbReference type="PRINTS" id="PR00598">
    <property type="entry name" value="HTHMARR"/>
</dbReference>
<evidence type="ECO:0000313" key="6">
    <source>
        <dbReference type="Proteomes" id="UP000664761"/>
    </source>
</evidence>
<dbReference type="SUPFAM" id="SSF46785">
    <property type="entry name" value="Winged helix' DNA-binding domain"/>
    <property type="match status" value="1"/>
</dbReference>
<dbReference type="PANTHER" id="PTHR33164:SF95">
    <property type="entry name" value="TRANSCRIPTIONAL REGULATOR"/>
    <property type="match status" value="1"/>
</dbReference>
<dbReference type="InterPro" id="IPR039422">
    <property type="entry name" value="MarR/SlyA-like"/>
</dbReference>
<proteinExistence type="predicted"/>
<evidence type="ECO:0000256" key="3">
    <source>
        <dbReference type="ARBA" id="ARBA00023163"/>
    </source>
</evidence>
<protein>
    <submittedName>
        <fullName evidence="5">MarR family transcriptional regulator</fullName>
    </submittedName>
</protein>
<feature type="domain" description="HTH marR-type" evidence="4">
    <location>
        <begin position="23"/>
        <end position="154"/>
    </location>
</feature>
<evidence type="ECO:0000256" key="1">
    <source>
        <dbReference type="ARBA" id="ARBA00023015"/>
    </source>
</evidence>
<keyword evidence="1" id="KW-0805">Transcription regulation</keyword>
<reference evidence="5 6" key="1">
    <citation type="submission" date="2021-03" db="EMBL/GenBank/DDBJ databases">
        <title>Sneathiella sp. CAU 1612 isolated from Kang Won-do.</title>
        <authorList>
            <person name="Kim W."/>
        </authorList>
    </citation>
    <scope>NUCLEOTIDE SEQUENCE [LARGE SCALE GENOMIC DNA]</scope>
    <source>
        <strain evidence="5 6">CAU 1612</strain>
    </source>
</reference>
<dbReference type="InterPro" id="IPR023187">
    <property type="entry name" value="Tscrpt_reg_MarR-type_CS"/>
</dbReference>
<dbReference type="InterPro" id="IPR000835">
    <property type="entry name" value="HTH_MarR-typ"/>
</dbReference>
<evidence type="ECO:0000256" key="2">
    <source>
        <dbReference type="ARBA" id="ARBA00023125"/>
    </source>
</evidence>
<keyword evidence="6" id="KW-1185">Reference proteome</keyword>
<dbReference type="RefSeq" id="WP_207045794.1">
    <property type="nucleotide sequence ID" value="NZ_JAFLNC010000003.1"/>
</dbReference>
<keyword evidence="3" id="KW-0804">Transcription</keyword>